<keyword evidence="3" id="KW-1185">Reference proteome</keyword>
<reference evidence="2 3" key="1">
    <citation type="submission" date="2018-02" db="EMBL/GenBank/DDBJ databases">
        <title>Genomic Encyclopedia of Archaeal and Bacterial Type Strains, Phase II (KMG-II): from individual species to whole genera.</title>
        <authorList>
            <person name="Goeker M."/>
        </authorList>
    </citation>
    <scope>NUCLEOTIDE SEQUENCE [LARGE SCALE GENOMIC DNA]</scope>
    <source>
        <strain evidence="2 3">YU 961-1</strain>
    </source>
</reference>
<evidence type="ECO:0000256" key="1">
    <source>
        <dbReference type="SAM" id="MobiDB-lite"/>
    </source>
</evidence>
<dbReference type="Proteomes" id="UP000239203">
    <property type="component" value="Unassembled WGS sequence"/>
</dbReference>
<comment type="caution">
    <text evidence="2">The sequence shown here is derived from an EMBL/GenBank/DDBJ whole genome shotgun (WGS) entry which is preliminary data.</text>
</comment>
<sequence length="169" mass="18145">MSRDPVQLRNEIEGTQRALGADVDALAEKVTPSRVVHRRVNRFRRAISSARDSVMGTPSPRRNVTQHEPSTLHQVADTVTTGASNATQAVQDAPAAIRRGTTGNPLAAGLIAFGAGWLVASLAPASEPEQKAAEKVKDQVAGPLGEHLSQVAQQTGEALREPLRRLWHR</sequence>
<accession>A0A2S6GLL1</accession>
<gene>
    <name evidence="2" type="ORF">CLV40_11188</name>
</gene>
<feature type="compositionally biased region" description="Basic and acidic residues" evidence="1">
    <location>
        <begin position="158"/>
        <end position="169"/>
    </location>
</feature>
<organism evidence="2 3">
    <name type="scientific">Actinokineospora auranticolor</name>
    <dbReference type="NCBI Taxonomy" id="155976"/>
    <lineage>
        <taxon>Bacteria</taxon>
        <taxon>Bacillati</taxon>
        <taxon>Actinomycetota</taxon>
        <taxon>Actinomycetes</taxon>
        <taxon>Pseudonocardiales</taxon>
        <taxon>Pseudonocardiaceae</taxon>
        <taxon>Actinokineospora</taxon>
    </lineage>
</organism>
<dbReference type="Pfam" id="PF12277">
    <property type="entry name" value="DUF3618"/>
    <property type="match status" value="1"/>
</dbReference>
<evidence type="ECO:0000313" key="3">
    <source>
        <dbReference type="Proteomes" id="UP000239203"/>
    </source>
</evidence>
<feature type="region of interest" description="Disordered" evidence="1">
    <location>
        <begin position="130"/>
        <end position="169"/>
    </location>
</feature>
<evidence type="ECO:0000313" key="2">
    <source>
        <dbReference type="EMBL" id="PPK66124.1"/>
    </source>
</evidence>
<dbReference type="InterPro" id="IPR022062">
    <property type="entry name" value="DUF3618"/>
</dbReference>
<dbReference type="EMBL" id="PTIX01000011">
    <property type="protein sequence ID" value="PPK66124.1"/>
    <property type="molecule type" value="Genomic_DNA"/>
</dbReference>
<dbReference type="RefSeq" id="WP_245931426.1">
    <property type="nucleotide sequence ID" value="NZ_CP154825.1"/>
</dbReference>
<dbReference type="AlphaFoldDB" id="A0A2S6GLL1"/>
<name>A0A2S6GLL1_9PSEU</name>
<protein>
    <submittedName>
        <fullName evidence="2">Uncharacterized protein DUF3618</fullName>
    </submittedName>
</protein>
<proteinExistence type="predicted"/>